<comment type="caution">
    <text evidence="4">The sequence shown here is derived from an EMBL/GenBank/DDBJ whole genome shotgun (WGS) entry which is preliminary data.</text>
</comment>
<dbReference type="Gene3D" id="3.40.50.620">
    <property type="entry name" value="HUPs"/>
    <property type="match status" value="1"/>
</dbReference>
<reference evidence="4" key="1">
    <citation type="journal article" date="2021" name="Proc. Natl. Acad. Sci. U.S.A.">
        <title>Global biogeography of chemosynthetic symbionts reveals both localized and globally distributed symbiont groups. .</title>
        <authorList>
            <person name="Osvatic J.T."/>
            <person name="Wilkins L.G.E."/>
            <person name="Leibrecht L."/>
            <person name="Leray M."/>
            <person name="Zauner S."/>
            <person name="Polzin J."/>
            <person name="Camacho Y."/>
            <person name="Gros O."/>
            <person name="van Gils J.A."/>
            <person name="Eisen J.A."/>
            <person name="Petersen J.M."/>
            <person name="Yuen B."/>
        </authorList>
    </citation>
    <scope>NUCLEOTIDE SEQUENCE</scope>
    <source>
        <strain evidence="4">MAGclacostrist064TRANS</strain>
    </source>
</reference>
<evidence type="ECO:0000313" key="5">
    <source>
        <dbReference type="Proteomes" id="UP000886667"/>
    </source>
</evidence>
<evidence type="ECO:0000256" key="2">
    <source>
        <dbReference type="ARBA" id="ARBA00022695"/>
    </source>
</evidence>
<dbReference type="Pfam" id="PF01467">
    <property type="entry name" value="CTP_transf_like"/>
    <property type="match status" value="1"/>
</dbReference>
<keyword evidence="2 4" id="KW-0548">Nucleotidyltransferase</keyword>
<protein>
    <submittedName>
        <fullName evidence="4">Adenylyltransferase/cytidyltransferase family protein</fullName>
    </submittedName>
</protein>
<accession>A0A9E4K9C1</accession>
<organism evidence="4 5">
    <name type="scientific">Candidatus Thiodiazotropha taylori</name>
    <dbReference type="NCBI Taxonomy" id="2792791"/>
    <lineage>
        <taxon>Bacteria</taxon>
        <taxon>Pseudomonadati</taxon>
        <taxon>Pseudomonadota</taxon>
        <taxon>Gammaproteobacteria</taxon>
        <taxon>Chromatiales</taxon>
        <taxon>Sedimenticolaceae</taxon>
        <taxon>Candidatus Thiodiazotropha</taxon>
    </lineage>
</organism>
<keyword evidence="1" id="KW-0808">Transferase</keyword>
<dbReference type="InterPro" id="IPR014729">
    <property type="entry name" value="Rossmann-like_a/b/a_fold"/>
</dbReference>
<name>A0A9E4K9C1_9GAMM</name>
<sequence>MGYSERVGITFSAFDLLHAGHIKMLEEAKAQCDYLIVGLQTDPSIDRPEKNKPIQTLVERYTQLKAVKWIDEIIPYQSEQDVEDILRLYDIDVRIIGEEYRTGDFTGKKTCAELDIEIHYNKRRHQLSSSKLRKKIEKS</sequence>
<dbReference type="NCBIfam" id="TIGR00125">
    <property type="entry name" value="cyt_tran_rel"/>
    <property type="match status" value="1"/>
</dbReference>
<feature type="domain" description="Cytidyltransferase-like" evidence="3">
    <location>
        <begin position="13"/>
        <end position="134"/>
    </location>
</feature>
<dbReference type="AlphaFoldDB" id="A0A9E4K9C1"/>
<dbReference type="EMBL" id="JAEPCM010000016">
    <property type="protein sequence ID" value="MCG7944816.1"/>
    <property type="molecule type" value="Genomic_DNA"/>
</dbReference>
<dbReference type="SUPFAM" id="SSF52374">
    <property type="entry name" value="Nucleotidylyl transferase"/>
    <property type="match status" value="1"/>
</dbReference>
<dbReference type="PANTHER" id="PTHR43793">
    <property type="entry name" value="FAD SYNTHASE"/>
    <property type="match status" value="1"/>
</dbReference>
<dbReference type="PANTHER" id="PTHR43793:SF1">
    <property type="entry name" value="FAD SYNTHASE"/>
    <property type="match status" value="1"/>
</dbReference>
<dbReference type="GO" id="GO:0016779">
    <property type="term" value="F:nucleotidyltransferase activity"/>
    <property type="evidence" value="ECO:0007669"/>
    <property type="project" value="UniProtKB-KW"/>
</dbReference>
<evidence type="ECO:0000313" key="4">
    <source>
        <dbReference type="EMBL" id="MCG7944816.1"/>
    </source>
</evidence>
<evidence type="ECO:0000259" key="3">
    <source>
        <dbReference type="Pfam" id="PF01467"/>
    </source>
</evidence>
<evidence type="ECO:0000256" key="1">
    <source>
        <dbReference type="ARBA" id="ARBA00022679"/>
    </source>
</evidence>
<proteinExistence type="predicted"/>
<dbReference type="InterPro" id="IPR050385">
    <property type="entry name" value="Archaeal_FAD_synthase"/>
</dbReference>
<gene>
    <name evidence="4" type="ORF">JAZ07_00560</name>
</gene>
<dbReference type="InterPro" id="IPR004821">
    <property type="entry name" value="Cyt_trans-like"/>
</dbReference>
<dbReference type="Proteomes" id="UP000886667">
    <property type="component" value="Unassembled WGS sequence"/>
</dbReference>